<feature type="compositionally biased region" description="Pro residues" evidence="6">
    <location>
        <begin position="143"/>
        <end position="152"/>
    </location>
</feature>
<keyword evidence="1" id="KW-0479">Metal-binding</keyword>
<dbReference type="SMART" id="SM00906">
    <property type="entry name" value="Fungal_trans"/>
    <property type="match status" value="1"/>
</dbReference>
<protein>
    <recommendedName>
        <fullName evidence="7">Zn(2)-C6 fungal-type domain-containing protein</fullName>
    </recommendedName>
</protein>
<keyword evidence="5" id="KW-0539">Nucleus</keyword>
<comment type="caution">
    <text evidence="8">The sequence shown here is derived from an EMBL/GenBank/DDBJ whole genome shotgun (WGS) entry which is preliminary data.</text>
</comment>
<sequence length="841" mass="89267">MDNLSPAHSHSSHSAPSSTGTTTATSTSSSTARPAKRIRLNLACNNCRRRKVKCDTEQPKCRNCWLRDEECLTTDPRYTPSSGNGDGGPNGNGDERGRPQIRRWATPNGLMPGQNPAATHRNHAYVAKHGPVTQTTVQTHAPAYPPPPPETPPTQHHASPPRPRRPSTIVVGASTPAASPPPISWVSRSYQYSETAEAQAEAGRGGDGVSSANGPTSHTDNDNAHDSVHATGPTTVATTSSYDADVVVNTDDAAPHRVKYMGGSSLQCLAGFVDIFLRRKRLPLVSTAFTSGMRHAEEFSLPLVAAVPRLPPAGACRASLDVFFDRVWPLYPVVDRATVEQDLRHVGGLEQTLPDGASLLSVLAHDDVPGLVVLLAVLAIGAGEGEGGGSLDDTESGLVYITAGFGLVAHLIARPYLRSVQSMLLLAVALRLRARDGQAWYLVGQAVRVAHSIGLHRQVGADAASRSAEPEPEPEPGPTLQSRVWWSLYALEKLMELETGRPSAIPNDEPLPPLPLLQPTPTADPASIFTPWVALSTILGQISRRLYVQKPASAVVLLTEIAQLDEQLQAWSAGLPEPLKPGYDVSLSVSSPSTAVFTTYLALHFYLAQMAVLRAAIVFPTRSFAAEVERAFPEGAPTTTPTPTQTPIRNKHRLLQAESLCTAAARSTIHRVLDLADSVAASASSHIISPTLTFQAAVVLALHILRAPGKRLVRADCELLASATLHLETQYCGAGQHPGFVRILETLRTSVAAAAEKHTVTPPAPSAGPATVASTPNRRESGVVAPVTTNLPPTGQDNDAPAVPGMDMAFFDLDGDGMGHLEAFWNAMGPVNFLDPGLDSA</sequence>
<feature type="compositionally biased region" description="Basic and acidic residues" evidence="6">
    <location>
        <begin position="219"/>
        <end position="228"/>
    </location>
</feature>
<keyword evidence="4" id="KW-0804">Transcription</keyword>
<dbReference type="SMART" id="SM00066">
    <property type="entry name" value="GAL4"/>
    <property type="match status" value="1"/>
</dbReference>
<dbReference type="GO" id="GO:0000435">
    <property type="term" value="P:positive regulation of transcription from RNA polymerase II promoter by galactose"/>
    <property type="evidence" value="ECO:0007669"/>
    <property type="project" value="TreeGrafter"/>
</dbReference>
<feature type="region of interest" description="Disordered" evidence="6">
    <location>
        <begin position="137"/>
        <end position="184"/>
    </location>
</feature>
<dbReference type="PROSITE" id="PS00463">
    <property type="entry name" value="ZN2_CY6_FUNGAL_1"/>
    <property type="match status" value="1"/>
</dbReference>
<dbReference type="GO" id="GO:0006351">
    <property type="term" value="P:DNA-templated transcription"/>
    <property type="evidence" value="ECO:0007669"/>
    <property type="project" value="InterPro"/>
</dbReference>
<organism evidence="8 9">
    <name type="scientific">Sporothrix schenckii 1099-18</name>
    <dbReference type="NCBI Taxonomy" id="1397361"/>
    <lineage>
        <taxon>Eukaryota</taxon>
        <taxon>Fungi</taxon>
        <taxon>Dikarya</taxon>
        <taxon>Ascomycota</taxon>
        <taxon>Pezizomycotina</taxon>
        <taxon>Sordariomycetes</taxon>
        <taxon>Sordariomycetidae</taxon>
        <taxon>Ophiostomatales</taxon>
        <taxon>Ophiostomataceae</taxon>
        <taxon>Sporothrix</taxon>
    </lineage>
</organism>
<dbReference type="InterPro" id="IPR051127">
    <property type="entry name" value="Fungal_SecMet_Regulators"/>
</dbReference>
<dbReference type="Pfam" id="PF04082">
    <property type="entry name" value="Fungal_trans"/>
    <property type="match status" value="1"/>
</dbReference>
<reference evidence="8 9" key="1">
    <citation type="journal article" date="2014" name="BMC Genomics">
        <title>Comparative genomics of the major fungal agents of human and animal Sporotrichosis: Sporothrix schenckii and Sporothrix brasiliensis.</title>
        <authorList>
            <person name="Teixeira M.M."/>
            <person name="de Almeida L.G."/>
            <person name="Kubitschek-Barreira P."/>
            <person name="Alves F.L."/>
            <person name="Kioshima E.S."/>
            <person name="Abadio A.K."/>
            <person name="Fernandes L."/>
            <person name="Derengowski L.S."/>
            <person name="Ferreira K.S."/>
            <person name="Souza R.C."/>
            <person name="Ruiz J.C."/>
            <person name="de Andrade N.C."/>
            <person name="Paes H.C."/>
            <person name="Nicola A.M."/>
            <person name="Albuquerque P."/>
            <person name="Gerber A.L."/>
            <person name="Martins V.P."/>
            <person name="Peconick L.D."/>
            <person name="Neto A.V."/>
            <person name="Chaucanez C.B."/>
            <person name="Silva P.A."/>
            <person name="Cunha O.L."/>
            <person name="de Oliveira F.F."/>
            <person name="dos Santos T.C."/>
            <person name="Barros A.L."/>
            <person name="Soares M.A."/>
            <person name="de Oliveira L.M."/>
            <person name="Marini M.M."/>
            <person name="Villalobos-Duno H."/>
            <person name="Cunha M.M."/>
            <person name="de Hoog S."/>
            <person name="da Silveira J.F."/>
            <person name="Henrissat B."/>
            <person name="Nino-Vega G.A."/>
            <person name="Cisalpino P.S."/>
            <person name="Mora-Montes H.M."/>
            <person name="Almeida S.R."/>
            <person name="Stajich J.E."/>
            <person name="Lopes-Bezerra L.M."/>
            <person name="Vasconcelos A.T."/>
            <person name="Felipe M.S."/>
        </authorList>
    </citation>
    <scope>NUCLEOTIDE SEQUENCE [LARGE SCALE GENOMIC DNA]</scope>
    <source>
        <strain evidence="8 9">1099-18</strain>
    </source>
</reference>
<feature type="region of interest" description="Disordered" evidence="6">
    <location>
        <begin position="73"/>
        <end position="117"/>
    </location>
</feature>
<dbReference type="Proteomes" id="UP000033710">
    <property type="component" value="Unassembled WGS sequence"/>
</dbReference>
<keyword evidence="2" id="KW-0805">Transcription regulation</keyword>
<evidence type="ECO:0000313" key="9">
    <source>
        <dbReference type="Proteomes" id="UP000033710"/>
    </source>
</evidence>
<evidence type="ECO:0000259" key="7">
    <source>
        <dbReference type="PROSITE" id="PS50048"/>
    </source>
</evidence>
<dbReference type="EMBL" id="AXCR01000006">
    <property type="protein sequence ID" value="KJR86250.1"/>
    <property type="molecule type" value="Genomic_DNA"/>
</dbReference>
<dbReference type="InterPro" id="IPR036864">
    <property type="entry name" value="Zn2-C6_fun-type_DNA-bd_sf"/>
</dbReference>
<reference evidence="8 9" key="2">
    <citation type="journal article" date="2015" name="Eukaryot. Cell">
        <title>Asexual propagation of a virulent clone complex in a human and feline outbreak of sporotrichosis.</title>
        <authorList>
            <person name="Teixeira Mde M."/>
            <person name="Rodrigues A.M."/>
            <person name="Tsui C.K."/>
            <person name="de Almeida L.G."/>
            <person name="Van Diepeningen A.D."/>
            <person name="van den Ende B.G."/>
            <person name="Fernandes G.F."/>
            <person name="Kano R."/>
            <person name="Hamelin R.C."/>
            <person name="Lopes-Bezerra L.M."/>
            <person name="Vasconcelos A.T."/>
            <person name="de Hoog S."/>
            <person name="de Camargo Z.P."/>
            <person name="Felipe M.S."/>
        </authorList>
    </citation>
    <scope>NUCLEOTIDE SEQUENCE [LARGE SCALE GENOMIC DNA]</scope>
    <source>
        <strain evidence="8 9">1099-18</strain>
    </source>
</reference>
<feature type="region of interest" description="Disordered" evidence="6">
    <location>
        <begin position="196"/>
        <end position="236"/>
    </location>
</feature>
<dbReference type="InterPro" id="IPR001138">
    <property type="entry name" value="Zn2Cys6_DnaBD"/>
</dbReference>
<dbReference type="KEGG" id="ssck:SPSK_02247"/>
<dbReference type="GO" id="GO:0000978">
    <property type="term" value="F:RNA polymerase II cis-regulatory region sequence-specific DNA binding"/>
    <property type="evidence" value="ECO:0007669"/>
    <property type="project" value="TreeGrafter"/>
</dbReference>
<evidence type="ECO:0000256" key="2">
    <source>
        <dbReference type="ARBA" id="ARBA00023015"/>
    </source>
</evidence>
<dbReference type="GO" id="GO:0008270">
    <property type="term" value="F:zinc ion binding"/>
    <property type="evidence" value="ECO:0007669"/>
    <property type="project" value="InterPro"/>
</dbReference>
<dbReference type="CDD" id="cd00067">
    <property type="entry name" value="GAL4"/>
    <property type="match status" value="1"/>
</dbReference>
<accession>A0A0F2MBN3</accession>
<dbReference type="GO" id="GO:0000981">
    <property type="term" value="F:DNA-binding transcription factor activity, RNA polymerase II-specific"/>
    <property type="evidence" value="ECO:0007669"/>
    <property type="project" value="InterPro"/>
</dbReference>
<feature type="compositionally biased region" description="Low complexity" evidence="6">
    <location>
        <begin position="1"/>
        <end position="33"/>
    </location>
</feature>
<dbReference type="RefSeq" id="XP_016588926.1">
    <property type="nucleotide sequence ID" value="XM_016729120.1"/>
</dbReference>
<evidence type="ECO:0000256" key="4">
    <source>
        <dbReference type="ARBA" id="ARBA00023163"/>
    </source>
</evidence>
<name>A0A0F2MBN3_SPOSC</name>
<evidence type="ECO:0000313" key="8">
    <source>
        <dbReference type="EMBL" id="KJR86250.1"/>
    </source>
</evidence>
<dbReference type="OrthoDB" id="424974at2759"/>
<feature type="region of interest" description="Disordered" evidence="6">
    <location>
        <begin position="461"/>
        <end position="480"/>
    </location>
</feature>
<dbReference type="GeneID" id="27664397"/>
<dbReference type="SUPFAM" id="SSF57701">
    <property type="entry name" value="Zn2/Cys6 DNA-binding domain"/>
    <property type="match status" value="1"/>
</dbReference>
<gene>
    <name evidence="8" type="ORF">SPSK_02247</name>
</gene>
<proteinExistence type="predicted"/>
<keyword evidence="3" id="KW-0238">DNA-binding</keyword>
<dbReference type="CDD" id="cd12148">
    <property type="entry name" value="fungal_TF_MHR"/>
    <property type="match status" value="1"/>
</dbReference>
<evidence type="ECO:0000256" key="5">
    <source>
        <dbReference type="ARBA" id="ARBA00023242"/>
    </source>
</evidence>
<dbReference type="AlphaFoldDB" id="A0A0F2MBN3"/>
<dbReference type="InterPro" id="IPR007219">
    <property type="entry name" value="XnlR_reg_dom"/>
</dbReference>
<dbReference type="VEuPathDB" id="FungiDB:SPSK_02247"/>
<dbReference type="Pfam" id="PF00172">
    <property type="entry name" value="Zn_clus"/>
    <property type="match status" value="1"/>
</dbReference>
<feature type="domain" description="Zn(2)-C6 fungal-type" evidence="7">
    <location>
        <begin position="43"/>
        <end position="73"/>
    </location>
</feature>
<feature type="compositionally biased region" description="Polar residues" evidence="6">
    <location>
        <begin position="787"/>
        <end position="797"/>
    </location>
</feature>
<dbReference type="PROSITE" id="PS50048">
    <property type="entry name" value="ZN2_CY6_FUNGAL_2"/>
    <property type="match status" value="1"/>
</dbReference>
<feature type="region of interest" description="Disordered" evidence="6">
    <location>
        <begin position="759"/>
        <end position="802"/>
    </location>
</feature>
<evidence type="ECO:0000256" key="1">
    <source>
        <dbReference type="ARBA" id="ARBA00022723"/>
    </source>
</evidence>
<evidence type="ECO:0000256" key="3">
    <source>
        <dbReference type="ARBA" id="ARBA00023125"/>
    </source>
</evidence>
<dbReference type="GO" id="GO:0005634">
    <property type="term" value="C:nucleus"/>
    <property type="evidence" value="ECO:0007669"/>
    <property type="project" value="TreeGrafter"/>
</dbReference>
<dbReference type="PANTHER" id="PTHR47424">
    <property type="entry name" value="REGULATORY PROTEIN GAL4"/>
    <property type="match status" value="1"/>
</dbReference>
<evidence type="ECO:0000256" key="6">
    <source>
        <dbReference type="SAM" id="MobiDB-lite"/>
    </source>
</evidence>
<dbReference type="Gene3D" id="4.10.240.10">
    <property type="entry name" value="Zn(2)-C6 fungal-type DNA-binding domain"/>
    <property type="match status" value="1"/>
</dbReference>
<feature type="region of interest" description="Disordered" evidence="6">
    <location>
        <begin position="1"/>
        <end position="37"/>
    </location>
</feature>
<dbReference type="PANTHER" id="PTHR47424:SF3">
    <property type="entry name" value="REGULATORY PROTEIN GAL4"/>
    <property type="match status" value="1"/>
</dbReference>